<dbReference type="InterPro" id="IPR050503">
    <property type="entry name" value="cAMP-dep_PK_reg_su-like"/>
</dbReference>
<keyword evidence="7" id="KW-1185">Reference proteome</keyword>
<dbReference type="SUPFAM" id="SSF51206">
    <property type="entry name" value="cAMP-binding domain-like"/>
    <property type="match status" value="2"/>
</dbReference>
<feature type="region of interest" description="Disordered" evidence="4">
    <location>
        <begin position="309"/>
        <end position="333"/>
    </location>
</feature>
<name>A0ABN7B1C9_9HEMI</name>
<comment type="similarity">
    <text evidence="1">Belongs to the cAMP-dependent kinase regulatory chain family.</text>
</comment>
<organism evidence="6 7">
    <name type="scientific">Nesidiocoris tenuis</name>
    <dbReference type="NCBI Taxonomy" id="355587"/>
    <lineage>
        <taxon>Eukaryota</taxon>
        <taxon>Metazoa</taxon>
        <taxon>Ecdysozoa</taxon>
        <taxon>Arthropoda</taxon>
        <taxon>Hexapoda</taxon>
        <taxon>Insecta</taxon>
        <taxon>Pterygota</taxon>
        <taxon>Neoptera</taxon>
        <taxon>Paraneoptera</taxon>
        <taxon>Hemiptera</taxon>
        <taxon>Heteroptera</taxon>
        <taxon>Panheteroptera</taxon>
        <taxon>Cimicomorpha</taxon>
        <taxon>Miridae</taxon>
        <taxon>Dicyphina</taxon>
        <taxon>Nesidiocoris</taxon>
    </lineage>
</organism>
<dbReference type="SMART" id="SM00100">
    <property type="entry name" value="cNMP"/>
    <property type="match status" value="2"/>
</dbReference>
<dbReference type="EMBL" id="AP028917">
    <property type="protein sequence ID" value="BES98226.1"/>
    <property type="molecule type" value="Genomic_DNA"/>
</dbReference>
<evidence type="ECO:0000256" key="3">
    <source>
        <dbReference type="ARBA" id="ARBA00023149"/>
    </source>
</evidence>
<keyword evidence="2" id="KW-0116">cAMP-binding</keyword>
<dbReference type="Proteomes" id="UP001307889">
    <property type="component" value="Chromosome 9"/>
</dbReference>
<dbReference type="PANTHER" id="PTHR11635:SF152">
    <property type="entry name" value="CAMP-DEPENDENT PROTEIN KINASE TYPE I REGULATORY SUBUNIT-RELATED"/>
    <property type="match status" value="1"/>
</dbReference>
<feature type="domain" description="Cyclic nucleotide-binding" evidence="5">
    <location>
        <begin position="87"/>
        <end position="200"/>
    </location>
</feature>
<keyword evidence="3" id="KW-0114">cAMP</keyword>
<dbReference type="InterPro" id="IPR018490">
    <property type="entry name" value="cNMP-bd_dom_sf"/>
</dbReference>
<keyword evidence="6" id="KW-0808">Transferase</keyword>
<reference evidence="6 7" key="1">
    <citation type="submission" date="2023-09" db="EMBL/GenBank/DDBJ databases">
        <title>Nesidiocoris tenuis whole genome shotgun sequence.</title>
        <authorList>
            <person name="Shibata T."/>
            <person name="Shimoda M."/>
            <person name="Kobayashi T."/>
            <person name="Uehara T."/>
        </authorList>
    </citation>
    <scope>NUCLEOTIDE SEQUENCE [LARGE SCALE GENOMIC DNA]</scope>
    <source>
        <strain evidence="6 7">Japan</strain>
    </source>
</reference>
<evidence type="ECO:0000259" key="5">
    <source>
        <dbReference type="PROSITE" id="PS50042"/>
    </source>
</evidence>
<dbReference type="PROSITE" id="PS50042">
    <property type="entry name" value="CNMP_BINDING_3"/>
    <property type="match status" value="2"/>
</dbReference>
<feature type="domain" description="Cyclic nucleotide-binding" evidence="5">
    <location>
        <begin position="203"/>
        <end position="308"/>
    </location>
</feature>
<protein>
    <submittedName>
        <fullName evidence="6">Camp-dependent protein kinase</fullName>
    </submittedName>
</protein>
<dbReference type="PRINTS" id="PR00103">
    <property type="entry name" value="CAMPKINASE"/>
</dbReference>
<keyword evidence="2" id="KW-0547">Nucleotide-binding</keyword>
<feature type="region of interest" description="Disordered" evidence="4">
    <location>
        <begin position="35"/>
        <end position="59"/>
    </location>
</feature>
<sequence length="333" mass="37190">MADKKNSPPLYESKVKSIVDLEAIELDGQGLRQCDNVGPPIGRRRKSFYSTSYNPEDDLGEVVEKPRQEKSSEVKSKLMSSITSNLLFRSLEPEQLSALIDATSELAVKPGDELVKKGVENDYFFIIDSGEFEIGDDCETKKVECGTFGELSLLHNMPNDFTIRATADGRVFILDKHDYRRIVTRTNFDIRRRLEDLIDIVSPLRDLTDNQKMKIADVLELRNFSDGEVVVDESKDPEGLYLVVSGAVEILEKANRWTAAEGEAFGELPETKPSSRFLALARGSSKVAFLRTEAFDRLMGPCLKVSKRKPKPIRRGLPSSSASSEFGDACENV</sequence>
<dbReference type="InterPro" id="IPR014710">
    <property type="entry name" value="RmlC-like_jellyroll"/>
</dbReference>
<gene>
    <name evidence="6" type="ORF">NTJ_11041</name>
</gene>
<evidence type="ECO:0000313" key="7">
    <source>
        <dbReference type="Proteomes" id="UP001307889"/>
    </source>
</evidence>
<dbReference type="CDD" id="cd00038">
    <property type="entry name" value="CAP_ED"/>
    <property type="match status" value="2"/>
</dbReference>
<dbReference type="Pfam" id="PF00027">
    <property type="entry name" value="cNMP_binding"/>
    <property type="match status" value="2"/>
</dbReference>
<dbReference type="InterPro" id="IPR000595">
    <property type="entry name" value="cNMP-bd_dom"/>
</dbReference>
<dbReference type="PANTHER" id="PTHR11635">
    <property type="entry name" value="CAMP-DEPENDENT PROTEIN KINASE REGULATORY CHAIN"/>
    <property type="match status" value="1"/>
</dbReference>
<dbReference type="GO" id="GO:0016301">
    <property type="term" value="F:kinase activity"/>
    <property type="evidence" value="ECO:0007669"/>
    <property type="project" value="UniProtKB-KW"/>
</dbReference>
<evidence type="ECO:0000313" key="6">
    <source>
        <dbReference type="EMBL" id="BES98226.1"/>
    </source>
</evidence>
<evidence type="ECO:0000256" key="4">
    <source>
        <dbReference type="SAM" id="MobiDB-lite"/>
    </source>
</evidence>
<accession>A0ABN7B1C9</accession>
<evidence type="ECO:0000256" key="1">
    <source>
        <dbReference type="ARBA" id="ARBA00005753"/>
    </source>
</evidence>
<proteinExistence type="inferred from homology"/>
<dbReference type="Gene3D" id="2.60.120.10">
    <property type="entry name" value="Jelly Rolls"/>
    <property type="match status" value="2"/>
</dbReference>
<evidence type="ECO:0000256" key="2">
    <source>
        <dbReference type="ARBA" id="ARBA00022566"/>
    </source>
</evidence>
<keyword evidence="6" id="KW-0418">Kinase</keyword>